<evidence type="ECO:0000313" key="8">
    <source>
        <dbReference type="Proteomes" id="UP000053558"/>
    </source>
</evidence>
<feature type="active site" description="Charge relay system" evidence="5">
    <location>
        <position position="109"/>
    </location>
</feature>
<evidence type="ECO:0000256" key="4">
    <source>
        <dbReference type="ARBA" id="ARBA00022801"/>
    </source>
</evidence>
<dbReference type="Pfam" id="PF01425">
    <property type="entry name" value="Amidase"/>
    <property type="match status" value="1"/>
</dbReference>
<proteinExistence type="inferred from homology"/>
<dbReference type="RefSeq" id="XP_007772658.1">
    <property type="nucleotide sequence ID" value="XM_007774468.1"/>
</dbReference>
<gene>
    <name evidence="7" type="ORF">CONPUDRAFT_92449</name>
</gene>
<comment type="similarity">
    <text evidence="2">Belongs to the amidase family.</text>
</comment>
<dbReference type="Proteomes" id="UP000053558">
    <property type="component" value="Unassembled WGS sequence"/>
</dbReference>
<dbReference type="GO" id="GO:0004040">
    <property type="term" value="F:amidase activity"/>
    <property type="evidence" value="ECO:0007669"/>
    <property type="project" value="UniProtKB-EC"/>
</dbReference>
<dbReference type="OrthoDB" id="6428749at2759"/>
<name>A0A5M3MDE8_CONPW</name>
<evidence type="ECO:0000256" key="1">
    <source>
        <dbReference type="ARBA" id="ARBA00001311"/>
    </source>
</evidence>
<feature type="active site" description="Acyl-ester intermediate" evidence="5">
    <location>
        <position position="208"/>
    </location>
</feature>
<comment type="catalytic activity">
    <reaction evidence="1">
        <text>a monocarboxylic acid amide + H2O = a monocarboxylate + NH4(+)</text>
        <dbReference type="Rhea" id="RHEA:12020"/>
        <dbReference type="ChEBI" id="CHEBI:15377"/>
        <dbReference type="ChEBI" id="CHEBI:28938"/>
        <dbReference type="ChEBI" id="CHEBI:35757"/>
        <dbReference type="ChEBI" id="CHEBI:83628"/>
        <dbReference type="EC" id="3.5.1.4"/>
    </reaction>
</comment>
<dbReference type="GeneID" id="19211525"/>
<accession>A0A5M3MDE8</accession>
<dbReference type="Gene3D" id="3.90.1300.10">
    <property type="entry name" value="Amidase signature (AS) domain"/>
    <property type="match status" value="1"/>
</dbReference>
<evidence type="ECO:0000256" key="3">
    <source>
        <dbReference type="ARBA" id="ARBA00012922"/>
    </source>
</evidence>
<sequence length="568" mass="62404">MFSYLAHRRACREKQQQRTKAIADLPPAFHEPLTPADIHILSQPVSAIVARVQTSDLAPHTVFLAYAKKALQAHAQTNCFTEILIGRAEDWSRSATRSGPLAGMPVSIKDMVSVRGWDATIGYSAYAHRPASQDAALFRLLRDAGAVPFVKTNMPTTALSFEASNDVFGRTENPHKKGYGPGGSSGGESALLALGGSRLGIGTDVAGSVRAPAHYAGVYTIKSSMHRFLKTGGVSTMPGQEGVPATYSPMTKTLEDLETFWRAVFQMKPWEYDHSVLNIPWREIKLPVDRPLRFGVMWDDGVVTPSPACLRALKTVTSVLEKYGHQIVTLNPPSPYEGLKLASQLLLADGGRTTSAPFRTGESNDPGMVPAFRALRLPRVVMRLYAAFYRYIMRDAVYAGLIETFYEKTVQEYYALIAARESYRAAWFKVWRGVQVETGAGGVGGEGEGVDFVLTVPNALPALPHGGMRHGWKASGYTFLFNLLDYTAGVLPITHVRASEDALSPKFRARNAIERNYYKYYDARAMSGLPVGVQVVGRRLEEERVLEGMKLIEGLLRKEGLAYEGIPL</sequence>
<dbReference type="PROSITE" id="PS00571">
    <property type="entry name" value="AMIDASES"/>
    <property type="match status" value="1"/>
</dbReference>
<dbReference type="InterPro" id="IPR020556">
    <property type="entry name" value="Amidase_CS"/>
</dbReference>
<dbReference type="InterPro" id="IPR036928">
    <property type="entry name" value="AS_sf"/>
</dbReference>
<keyword evidence="4" id="KW-0378">Hydrolase</keyword>
<comment type="caution">
    <text evidence="7">The sequence shown here is derived from an EMBL/GenBank/DDBJ whole genome shotgun (WGS) entry which is preliminary data.</text>
</comment>
<dbReference type="PANTHER" id="PTHR46072:SF10">
    <property type="entry name" value="ACETAMIDASE"/>
    <property type="match status" value="1"/>
</dbReference>
<evidence type="ECO:0000256" key="5">
    <source>
        <dbReference type="PIRSR" id="PIRSR001221-1"/>
    </source>
</evidence>
<feature type="domain" description="Amidase" evidence="6">
    <location>
        <begin position="64"/>
        <end position="546"/>
    </location>
</feature>
<organism evidence="7 8">
    <name type="scientific">Coniophora puteana (strain RWD-64-598)</name>
    <name type="common">Brown rot fungus</name>
    <dbReference type="NCBI Taxonomy" id="741705"/>
    <lineage>
        <taxon>Eukaryota</taxon>
        <taxon>Fungi</taxon>
        <taxon>Dikarya</taxon>
        <taxon>Basidiomycota</taxon>
        <taxon>Agaricomycotina</taxon>
        <taxon>Agaricomycetes</taxon>
        <taxon>Agaricomycetidae</taxon>
        <taxon>Boletales</taxon>
        <taxon>Coniophorineae</taxon>
        <taxon>Coniophoraceae</taxon>
        <taxon>Coniophora</taxon>
    </lineage>
</organism>
<protein>
    <recommendedName>
        <fullName evidence="3">amidase</fullName>
        <ecNumber evidence="3">3.5.1.4</ecNumber>
    </recommendedName>
</protein>
<evidence type="ECO:0000256" key="2">
    <source>
        <dbReference type="ARBA" id="ARBA00009199"/>
    </source>
</evidence>
<reference evidence="8" key="1">
    <citation type="journal article" date="2012" name="Science">
        <title>The Paleozoic origin of enzymatic lignin decomposition reconstructed from 31 fungal genomes.</title>
        <authorList>
            <person name="Floudas D."/>
            <person name="Binder M."/>
            <person name="Riley R."/>
            <person name="Barry K."/>
            <person name="Blanchette R.A."/>
            <person name="Henrissat B."/>
            <person name="Martinez A.T."/>
            <person name="Otillar R."/>
            <person name="Spatafora J.W."/>
            <person name="Yadav J.S."/>
            <person name="Aerts A."/>
            <person name="Benoit I."/>
            <person name="Boyd A."/>
            <person name="Carlson A."/>
            <person name="Copeland A."/>
            <person name="Coutinho P.M."/>
            <person name="de Vries R.P."/>
            <person name="Ferreira P."/>
            <person name="Findley K."/>
            <person name="Foster B."/>
            <person name="Gaskell J."/>
            <person name="Glotzer D."/>
            <person name="Gorecki P."/>
            <person name="Heitman J."/>
            <person name="Hesse C."/>
            <person name="Hori C."/>
            <person name="Igarashi K."/>
            <person name="Jurgens J.A."/>
            <person name="Kallen N."/>
            <person name="Kersten P."/>
            <person name="Kohler A."/>
            <person name="Kuees U."/>
            <person name="Kumar T.K.A."/>
            <person name="Kuo A."/>
            <person name="LaButti K."/>
            <person name="Larrondo L.F."/>
            <person name="Lindquist E."/>
            <person name="Ling A."/>
            <person name="Lombard V."/>
            <person name="Lucas S."/>
            <person name="Lundell T."/>
            <person name="Martin R."/>
            <person name="McLaughlin D.J."/>
            <person name="Morgenstern I."/>
            <person name="Morin E."/>
            <person name="Murat C."/>
            <person name="Nagy L.G."/>
            <person name="Nolan M."/>
            <person name="Ohm R.A."/>
            <person name="Patyshakuliyeva A."/>
            <person name="Rokas A."/>
            <person name="Ruiz-Duenas F.J."/>
            <person name="Sabat G."/>
            <person name="Salamov A."/>
            <person name="Samejima M."/>
            <person name="Schmutz J."/>
            <person name="Slot J.C."/>
            <person name="St John F."/>
            <person name="Stenlid J."/>
            <person name="Sun H."/>
            <person name="Sun S."/>
            <person name="Syed K."/>
            <person name="Tsang A."/>
            <person name="Wiebenga A."/>
            <person name="Young D."/>
            <person name="Pisabarro A."/>
            <person name="Eastwood D.C."/>
            <person name="Martin F."/>
            <person name="Cullen D."/>
            <person name="Grigoriev I.V."/>
            <person name="Hibbett D.S."/>
        </authorList>
    </citation>
    <scope>NUCLEOTIDE SEQUENCE [LARGE SCALE GENOMIC DNA]</scope>
    <source>
        <strain evidence="8">RWD-64-598 SS2</strain>
    </source>
</reference>
<dbReference type="InterPro" id="IPR023631">
    <property type="entry name" value="Amidase_dom"/>
</dbReference>
<dbReference type="PIRSF" id="PIRSF001221">
    <property type="entry name" value="Amidase_fungi"/>
    <property type="match status" value="1"/>
</dbReference>
<dbReference type="EMBL" id="JH711584">
    <property type="protein sequence ID" value="EIW77248.1"/>
    <property type="molecule type" value="Genomic_DNA"/>
</dbReference>
<keyword evidence="8" id="KW-1185">Reference proteome</keyword>
<feature type="active site" description="Charge relay system" evidence="5">
    <location>
        <position position="184"/>
    </location>
</feature>
<evidence type="ECO:0000313" key="7">
    <source>
        <dbReference type="EMBL" id="EIW77248.1"/>
    </source>
</evidence>
<dbReference type="AlphaFoldDB" id="A0A5M3MDE8"/>
<dbReference type="OMA" id="GMQPWKY"/>
<dbReference type="KEGG" id="cput:CONPUDRAFT_92449"/>
<dbReference type="EC" id="3.5.1.4" evidence="3"/>
<dbReference type="SUPFAM" id="SSF75304">
    <property type="entry name" value="Amidase signature (AS) enzymes"/>
    <property type="match status" value="1"/>
</dbReference>
<evidence type="ECO:0000259" key="6">
    <source>
        <dbReference type="Pfam" id="PF01425"/>
    </source>
</evidence>
<dbReference type="FunFam" id="3.90.1300.10:FF:000003">
    <property type="entry name" value="Amidase signature enzyme"/>
    <property type="match status" value="1"/>
</dbReference>
<dbReference type="PANTHER" id="PTHR46072">
    <property type="entry name" value="AMIDASE-RELATED-RELATED"/>
    <property type="match status" value="1"/>
</dbReference>